<dbReference type="Pfam" id="PF02140">
    <property type="entry name" value="SUEL_Lectin"/>
    <property type="match status" value="1"/>
</dbReference>
<evidence type="ECO:0000313" key="4">
    <source>
        <dbReference type="Proteomes" id="UP000015101"/>
    </source>
</evidence>
<reference evidence="3" key="3">
    <citation type="submission" date="2015-06" db="UniProtKB">
        <authorList>
            <consortium name="EnsemblMetazoa"/>
        </authorList>
    </citation>
    <scope>IDENTIFICATION</scope>
</reference>
<evidence type="ECO:0000259" key="1">
    <source>
        <dbReference type="Pfam" id="PF02140"/>
    </source>
</evidence>
<dbReference type="EMBL" id="AMQM01000230">
    <property type="status" value="NOT_ANNOTATED_CDS"/>
    <property type="molecule type" value="Genomic_DNA"/>
</dbReference>
<dbReference type="HOGENOM" id="CLU_1367543_0_0_1"/>
<dbReference type="CTD" id="20198270"/>
<dbReference type="InParanoid" id="T1ENX0"/>
<dbReference type="GO" id="GO:0030246">
    <property type="term" value="F:carbohydrate binding"/>
    <property type="evidence" value="ECO:0007669"/>
    <property type="project" value="InterPro"/>
</dbReference>
<sequence length="200" mass="22848">MGRRFAYHKMNPILENQHNFCLQSNFEKYTHHNIKMSFEHQFPMFPKSLILITQANYGRMKDGRCIGGQLNTGCSMGVTTYLDSQCSGKDICDMSVRNLVDIHPCQRDFMSYLEASYICITVVVSCVARPLQTIPSHVIRTGVFVAEVITGAVKRIMTLDVKKNPSDRQLHVNKHNNNYTSVNNNNTEITTTIWKNNIVE</sequence>
<dbReference type="InterPro" id="IPR043159">
    <property type="entry name" value="Lectin_gal-bd_sf"/>
</dbReference>
<dbReference type="InterPro" id="IPR000922">
    <property type="entry name" value="Lectin_gal-bd_dom"/>
</dbReference>
<dbReference type="EnsemblMetazoa" id="HelroT159340">
    <property type="protein sequence ID" value="HelroP159340"/>
    <property type="gene ID" value="HelroG159340"/>
</dbReference>
<dbReference type="GeneID" id="20198270"/>
<name>T1ENX0_HELRO</name>
<evidence type="ECO:0000313" key="3">
    <source>
        <dbReference type="EnsemblMetazoa" id="HelroP159340"/>
    </source>
</evidence>
<dbReference type="EMBL" id="KB095811">
    <property type="protein sequence ID" value="ESO12758.1"/>
    <property type="molecule type" value="Genomic_DNA"/>
</dbReference>
<dbReference type="AlphaFoldDB" id="T1ENX0"/>
<dbReference type="Proteomes" id="UP000015101">
    <property type="component" value="Unassembled WGS sequence"/>
</dbReference>
<dbReference type="RefSeq" id="XP_009009478.1">
    <property type="nucleotide sequence ID" value="XM_009011230.1"/>
</dbReference>
<protein>
    <recommendedName>
        <fullName evidence="1">SUEL-type lectin domain-containing protein</fullName>
    </recommendedName>
</protein>
<organism evidence="3 4">
    <name type="scientific">Helobdella robusta</name>
    <name type="common">Californian leech</name>
    <dbReference type="NCBI Taxonomy" id="6412"/>
    <lineage>
        <taxon>Eukaryota</taxon>
        <taxon>Metazoa</taxon>
        <taxon>Spiralia</taxon>
        <taxon>Lophotrochozoa</taxon>
        <taxon>Annelida</taxon>
        <taxon>Clitellata</taxon>
        <taxon>Hirudinea</taxon>
        <taxon>Rhynchobdellida</taxon>
        <taxon>Glossiphoniidae</taxon>
        <taxon>Helobdella</taxon>
    </lineage>
</organism>
<feature type="domain" description="SUEL-type lectin" evidence="1">
    <location>
        <begin position="47"/>
        <end position="119"/>
    </location>
</feature>
<dbReference type="Gene3D" id="2.60.120.740">
    <property type="match status" value="1"/>
</dbReference>
<reference evidence="2 4" key="2">
    <citation type="journal article" date="2013" name="Nature">
        <title>Insights into bilaterian evolution from three spiralian genomes.</title>
        <authorList>
            <person name="Simakov O."/>
            <person name="Marletaz F."/>
            <person name="Cho S.J."/>
            <person name="Edsinger-Gonzales E."/>
            <person name="Havlak P."/>
            <person name="Hellsten U."/>
            <person name="Kuo D.H."/>
            <person name="Larsson T."/>
            <person name="Lv J."/>
            <person name="Arendt D."/>
            <person name="Savage R."/>
            <person name="Osoegawa K."/>
            <person name="de Jong P."/>
            <person name="Grimwood J."/>
            <person name="Chapman J.A."/>
            <person name="Shapiro H."/>
            <person name="Aerts A."/>
            <person name="Otillar R.P."/>
            <person name="Terry A.Y."/>
            <person name="Boore J.L."/>
            <person name="Grigoriev I.V."/>
            <person name="Lindberg D.R."/>
            <person name="Seaver E.C."/>
            <person name="Weisblat D.A."/>
            <person name="Putnam N.H."/>
            <person name="Rokhsar D.S."/>
        </authorList>
    </citation>
    <scope>NUCLEOTIDE SEQUENCE</scope>
</reference>
<keyword evidence="4" id="KW-1185">Reference proteome</keyword>
<dbReference type="CDD" id="cd22823">
    <property type="entry name" value="Gal_Rha_Lectin"/>
    <property type="match status" value="1"/>
</dbReference>
<accession>T1ENX0</accession>
<dbReference type="KEGG" id="hro:HELRODRAFT_159340"/>
<gene>
    <name evidence="3" type="primary">20198270</name>
    <name evidence="2" type="ORF">HELRODRAFT_159340</name>
</gene>
<proteinExistence type="predicted"/>
<dbReference type="PANTHER" id="PTHR46780">
    <property type="entry name" value="PROTEIN EVA-1"/>
    <property type="match status" value="1"/>
</dbReference>
<evidence type="ECO:0000313" key="2">
    <source>
        <dbReference type="EMBL" id="ESO12758.1"/>
    </source>
</evidence>
<reference evidence="4" key="1">
    <citation type="submission" date="2012-12" db="EMBL/GenBank/DDBJ databases">
        <authorList>
            <person name="Hellsten U."/>
            <person name="Grimwood J."/>
            <person name="Chapman J.A."/>
            <person name="Shapiro H."/>
            <person name="Aerts A."/>
            <person name="Otillar R.P."/>
            <person name="Terry A.Y."/>
            <person name="Boore J.L."/>
            <person name="Simakov O."/>
            <person name="Marletaz F."/>
            <person name="Cho S.-J."/>
            <person name="Edsinger-Gonzales E."/>
            <person name="Havlak P."/>
            <person name="Kuo D.-H."/>
            <person name="Larsson T."/>
            <person name="Lv J."/>
            <person name="Arendt D."/>
            <person name="Savage R."/>
            <person name="Osoegawa K."/>
            <person name="de Jong P."/>
            <person name="Lindberg D.R."/>
            <person name="Seaver E.C."/>
            <person name="Weisblat D.A."/>
            <person name="Putnam N.H."/>
            <person name="Grigoriev I.V."/>
            <person name="Rokhsar D.S."/>
        </authorList>
    </citation>
    <scope>NUCLEOTIDE SEQUENCE</scope>
</reference>